<proteinExistence type="predicted"/>
<dbReference type="EMBL" id="BARU01020061">
    <property type="protein sequence ID" value="GAH59927.1"/>
    <property type="molecule type" value="Genomic_DNA"/>
</dbReference>
<reference evidence="1" key="1">
    <citation type="journal article" date="2014" name="Front. Microbiol.">
        <title>High frequency of phylogenetically diverse reductive dehalogenase-homologous genes in deep subseafloor sedimentary metagenomes.</title>
        <authorList>
            <person name="Kawai M."/>
            <person name="Futagami T."/>
            <person name="Toyoda A."/>
            <person name="Takaki Y."/>
            <person name="Nishi S."/>
            <person name="Hori S."/>
            <person name="Arai W."/>
            <person name="Tsubouchi T."/>
            <person name="Morono Y."/>
            <person name="Uchiyama I."/>
            <person name="Ito T."/>
            <person name="Fujiyama A."/>
            <person name="Inagaki F."/>
            <person name="Takami H."/>
        </authorList>
    </citation>
    <scope>NUCLEOTIDE SEQUENCE</scope>
    <source>
        <strain evidence="1">Expedition CK06-06</strain>
    </source>
</reference>
<dbReference type="AlphaFoldDB" id="X1GRY3"/>
<organism evidence="1">
    <name type="scientific">marine sediment metagenome</name>
    <dbReference type="NCBI Taxonomy" id="412755"/>
    <lineage>
        <taxon>unclassified sequences</taxon>
        <taxon>metagenomes</taxon>
        <taxon>ecological metagenomes</taxon>
    </lineage>
</organism>
<gene>
    <name evidence="1" type="ORF">S03H2_32983</name>
</gene>
<protein>
    <submittedName>
        <fullName evidence="1">Uncharacterized protein</fullName>
    </submittedName>
</protein>
<feature type="non-terminal residue" evidence="1">
    <location>
        <position position="90"/>
    </location>
</feature>
<accession>X1GRY3</accession>
<name>X1GRY3_9ZZZZ</name>
<sequence length="90" mass="10856">MAKYFRIREQNKETGKVENVYVFETYSEVRNFAMNQEKDNKDYAFESEREIPEKELTTESIEGIVDIKHHLRFMEAKNNKDLIYVDKMVL</sequence>
<evidence type="ECO:0000313" key="1">
    <source>
        <dbReference type="EMBL" id="GAH59927.1"/>
    </source>
</evidence>
<comment type="caution">
    <text evidence="1">The sequence shown here is derived from an EMBL/GenBank/DDBJ whole genome shotgun (WGS) entry which is preliminary data.</text>
</comment>